<evidence type="ECO:0000313" key="2">
    <source>
        <dbReference type="Proteomes" id="UP000789390"/>
    </source>
</evidence>
<organism evidence="1 2">
    <name type="scientific">Daphnia galeata</name>
    <dbReference type="NCBI Taxonomy" id="27404"/>
    <lineage>
        <taxon>Eukaryota</taxon>
        <taxon>Metazoa</taxon>
        <taxon>Ecdysozoa</taxon>
        <taxon>Arthropoda</taxon>
        <taxon>Crustacea</taxon>
        <taxon>Branchiopoda</taxon>
        <taxon>Diplostraca</taxon>
        <taxon>Cladocera</taxon>
        <taxon>Anomopoda</taxon>
        <taxon>Daphniidae</taxon>
        <taxon>Daphnia</taxon>
    </lineage>
</organism>
<gene>
    <name evidence="1" type="ORF">DGAL_LOCUS9919</name>
</gene>
<sequence length="463" mass="53178">MNRCKRSPNRIKPTKKSVKSLYAICINSLTKHMSLCQKNECKLSHIDAVKELMDSENNPFENLLSPILDEIAEVFSNSNRGNCNFRLHGFYNEKFSESPNEISLFLRKLMLTQYCQKFSLKNIDGDQAMSLLHFASVKCPDLKKLIFWNNIKISMTNCFPLISKFTKLQVLHVVASGFLYIPKEIDCLFITLGGNCPDLRDLQLIHKNAKLFLYTMVSEDGIRGLCVIGKCKLIHTLLLDEYNIVTEKVIQIVIENLPALRIFNHRFTVRALANLHRKALGKKPYILPEFALSNLGVYIGCDTKDRTNLTTTMEDCKLAVAVCPFITKVYVRYLGFELLDDDFLFLHKIKSLTNLHMKTCSFFTKQNTVIGLARLFKSVGSSLTFLKLDSFPKVDICDIIEFCPNLRSINLTCITYDDGTTKHRKKKNFLLKKLEMLYFWSNRECANFETEILSILLSSPSLY</sequence>
<evidence type="ECO:0000313" key="1">
    <source>
        <dbReference type="EMBL" id="CAH0106760.1"/>
    </source>
</evidence>
<dbReference type="SUPFAM" id="SSF52047">
    <property type="entry name" value="RNI-like"/>
    <property type="match status" value="1"/>
</dbReference>
<keyword evidence="2" id="KW-1185">Reference proteome</keyword>
<dbReference type="AlphaFoldDB" id="A0A8J2RRN0"/>
<dbReference type="Proteomes" id="UP000789390">
    <property type="component" value="Unassembled WGS sequence"/>
</dbReference>
<name>A0A8J2RRN0_9CRUS</name>
<protein>
    <submittedName>
        <fullName evidence="1">Uncharacterized protein</fullName>
    </submittedName>
</protein>
<comment type="caution">
    <text evidence="1">The sequence shown here is derived from an EMBL/GenBank/DDBJ whole genome shotgun (WGS) entry which is preliminary data.</text>
</comment>
<dbReference type="EMBL" id="CAKKLH010000235">
    <property type="protein sequence ID" value="CAH0106760.1"/>
    <property type="molecule type" value="Genomic_DNA"/>
</dbReference>
<accession>A0A8J2RRN0</accession>
<proteinExistence type="predicted"/>
<reference evidence="1" key="1">
    <citation type="submission" date="2021-11" db="EMBL/GenBank/DDBJ databases">
        <authorList>
            <person name="Schell T."/>
        </authorList>
    </citation>
    <scope>NUCLEOTIDE SEQUENCE</scope>
    <source>
        <strain evidence="1">M5</strain>
    </source>
</reference>
<dbReference type="Gene3D" id="3.80.10.10">
    <property type="entry name" value="Ribonuclease Inhibitor"/>
    <property type="match status" value="2"/>
</dbReference>
<dbReference type="InterPro" id="IPR032675">
    <property type="entry name" value="LRR_dom_sf"/>
</dbReference>
<dbReference type="OrthoDB" id="16092at2759"/>